<name>A0A3P5DSC6_ECOLX</name>
<dbReference type="AlphaFoldDB" id="A0A3P5DSC6"/>
<evidence type="ECO:0000313" key="1">
    <source>
        <dbReference type="EMBL" id="VCY83843.1"/>
    </source>
</evidence>
<sequence length="52" mass="6287">MMFQNEREFIYNVSGFDNLHQKAKEMLSSAECEIYLNTDFDLHFLKNEILRL</sequence>
<reference evidence="1 2" key="1">
    <citation type="submission" date="2018-10" db="EMBL/GenBank/DDBJ databases">
        <authorList>
            <person name="Noll B N."/>
        </authorList>
    </citation>
    <scope>NUCLEOTIDE SEQUENCE [LARGE SCALE GENOMIC DNA]</scope>
    <source>
        <strain evidence="1">Ecoli022</strain>
    </source>
</reference>
<dbReference type="EMBL" id="UWXJ01000001">
    <property type="protein sequence ID" value="VCY83843.1"/>
    <property type="molecule type" value="Genomic_DNA"/>
</dbReference>
<organism evidence="1 2">
    <name type="scientific">Escherichia coli</name>
    <dbReference type="NCBI Taxonomy" id="562"/>
    <lineage>
        <taxon>Bacteria</taxon>
        <taxon>Pseudomonadati</taxon>
        <taxon>Pseudomonadota</taxon>
        <taxon>Gammaproteobacteria</taxon>
        <taxon>Enterobacterales</taxon>
        <taxon>Enterobacteriaceae</taxon>
        <taxon>Escherichia</taxon>
    </lineage>
</organism>
<proteinExistence type="predicted"/>
<evidence type="ECO:0000313" key="2">
    <source>
        <dbReference type="Proteomes" id="UP000281521"/>
    </source>
</evidence>
<accession>A0A3P5DSC6</accession>
<gene>
    <name evidence="1" type="ORF">BANRA_02505</name>
</gene>
<dbReference type="Proteomes" id="UP000281521">
    <property type="component" value="Unassembled WGS sequence"/>
</dbReference>
<protein>
    <submittedName>
        <fullName evidence="1">Uncharacterized protein</fullName>
    </submittedName>
</protein>